<keyword evidence="3" id="KW-1185">Reference proteome</keyword>
<feature type="compositionally biased region" description="Polar residues" evidence="1">
    <location>
        <begin position="181"/>
        <end position="194"/>
    </location>
</feature>
<proteinExistence type="predicted"/>
<dbReference type="OrthoDB" id="10410885at2759"/>
<evidence type="ECO:0000256" key="1">
    <source>
        <dbReference type="SAM" id="MobiDB-lite"/>
    </source>
</evidence>
<protein>
    <submittedName>
        <fullName evidence="2">Uncharacterized protein</fullName>
    </submittedName>
</protein>
<feature type="compositionally biased region" description="Polar residues" evidence="1">
    <location>
        <begin position="240"/>
        <end position="258"/>
    </location>
</feature>
<evidence type="ECO:0000313" key="3">
    <source>
        <dbReference type="Proteomes" id="UP000286415"/>
    </source>
</evidence>
<gene>
    <name evidence="2" type="ORF">CSKR_203506</name>
</gene>
<dbReference type="Proteomes" id="UP000286415">
    <property type="component" value="Unassembled WGS sequence"/>
</dbReference>
<reference evidence="2 3" key="2">
    <citation type="journal article" date="2021" name="Genomics">
        <title>High-quality reference genome for Clonorchis sinensis.</title>
        <authorList>
            <person name="Young N.D."/>
            <person name="Stroehlein A.J."/>
            <person name="Kinkar L."/>
            <person name="Wang T."/>
            <person name="Sohn W.M."/>
            <person name="Chang B.C.H."/>
            <person name="Kaur P."/>
            <person name="Weisz D."/>
            <person name="Dudchenko O."/>
            <person name="Aiden E.L."/>
            <person name="Korhonen P.K."/>
            <person name="Gasser R.B."/>
        </authorList>
    </citation>
    <scope>NUCLEOTIDE SEQUENCE [LARGE SCALE GENOMIC DNA]</scope>
    <source>
        <strain evidence="2">Cs-k2</strain>
    </source>
</reference>
<dbReference type="EMBL" id="NIRI02000056">
    <property type="protein sequence ID" value="KAG5446533.1"/>
    <property type="molecule type" value="Genomic_DNA"/>
</dbReference>
<reference evidence="2 3" key="1">
    <citation type="journal article" date="2018" name="Biotechnol. Adv.">
        <title>Improved genomic resources and new bioinformatic workflow for the carcinogenic parasite Clonorchis sinensis: Biotechnological implications.</title>
        <authorList>
            <person name="Wang D."/>
            <person name="Korhonen P.K."/>
            <person name="Gasser R.B."/>
            <person name="Young N.D."/>
        </authorList>
    </citation>
    <scope>NUCLEOTIDE SEQUENCE [LARGE SCALE GENOMIC DNA]</scope>
    <source>
        <strain evidence="2">Cs-k2</strain>
    </source>
</reference>
<feature type="region of interest" description="Disordered" evidence="1">
    <location>
        <begin position="110"/>
        <end position="194"/>
    </location>
</feature>
<comment type="caution">
    <text evidence="2">The sequence shown here is derived from an EMBL/GenBank/DDBJ whole genome shotgun (WGS) entry which is preliminary data.</text>
</comment>
<name>A0A8T1MBK8_CLOSI</name>
<accession>A0A8T1MBK8</accession>
<evidence type="ECO:0000313" key="2">
    <source>
        <dbReference type="EMBL" id="KAG5446533.1"/>
    </source>
</evidence>
<organism evidence="2 3">
    <name type="scientific">Clonorchis sinensis</name>
    <name type="common">Chinese liver fluke</name>
    <dbReference type="NCBI Taxonomy" id="79923"/>
    <lineage>
        <taxon>Eukaryota</taxon>
        <taxon>Metazoa</taxon>
        <taxon>Spiralia</taxon>
        <taxon>Lophotrochozoa</taxon>
        <taxon>Platyhelminthes</taxon>
        <taxon>Trematoda</taxon>
        <taxon>Digenea</taxon>
        <taxon>Opisthorchiida</taxon>
        <taxon>Opisthorchiata</taxon>
        <taxon>Opisthorchiidae</taxon>
        <taxon>Clonorchis</taxon>
    </lineage>
</organism>
<feature type="compositionally biased region" description="Polar residues" evidence="1">
    <location>
        <begin position="128"/>
        <end position="154"/>
    </location>
</feature>
<feature type="region of interest" description="Disordered" evidence="1">
    <location>
        <begin position="240"/>
        <end position="264"/>
    </location>
</feature>
<dbReference type="AlphaFoldDB" id="A0A8T1MBK8"/>
<sequence>MEISSLTAPDCELTNMKALLAHLISQLHERVKQPTPRGSISPVSLERLVSIDTWVKRMGKCGSVHDYLEHIKSLRKLCERIKTTAKSSPGKSSNGAIGEREQKRNQCLLNQKPQIAHQRAVKVRPHSQETSGVWSSTTSTRDIVASSPTGNVSATGPRGTAGLSACCSVTTTQDDSRSRVEQSTPAQKTPTESAVGSLPFVRTSKVDESKTAQMNQANTNPAVSVTSMVAFFENMQRKITNSRTPNSFEKPQASSNQLRAPALSSPTVGLPIEDKFKRMYKPTTTPAGNLVDSGSCFVRTVVIYSVCQPFSIDFTCRMISELKLISIVANDLSKEAESAKFGSLKKMPTTESACRSEGSTKRHFGAVKFKVLPVVQISNQVSRNDSSTTDIARASVTPPMTLRSSSVGTASISSAEIFRNEPVLPKPPEPDNLSATLLSGPEFMDVLKTSSPTLLDMPNGYGHSENELLLETVVFSHSHALTLSHSLVRNIAVVFPSLRIPSNSVEPLISAASLSNVAKTEVVSKITTRDSPKKWDGDHSFNGKIAAQSPFTTMPRVDLKPITETETLSRTFTAVDDGRSARPPAVVQEPVSSTVSLPSDRMYKHLPKSTQLNSQQAANIRQGFLATTDRPWIGKCSSMYSFPAKPQATKNETVAPTVQKTNATGVNNRQINGPRVTVLCEYGLLCLKVTISSNFEIPSPDTCTFCAFQFASLPPPPEILGSPASLLTSGSRDAPTNSHTRSGAINEIRHFTYRPVTILGFFDNIQLYSRGIALKFRELCQSVDALKIWLARFAPSNKPLPHSEGVNADLKLLDKISHTLWRHKVDTMENLSFLERHKPSVNLQGNSPMVGFETGSNISDVNVS</sequence>